<evidence type="ECO:0000313" key="3">
    <source>
        <dbReference type="Proteomes" id="UP001056429"/>
    </source>
</evidence>
<dbReference type="EMBL" id="JAGSOJ010000003">
    <property type="protein sequence ID" value="MCM1991076.1"/>
    <property type="molecule type" value="Genomic_DNA"/>
</dbReference>
<protein>
    <submittedName>
        <fullName evidence="2">Sporulation integral membrane protein YlbJ</fullName>
    </submittedName>
</protein>
<feature type="transmembrane region" description="Helical" evidence="1">
    <location>
        <begin position="164"/>
        <end position="182"/>
    </location>
</feature>
<proteinExistence type="predicted"/>
<feature type="transmembrane region" description="Helical" evidence="1">
    <location>
        <begin position="22"/>
        <end position="39"/>
    </location>
</feature>
<organism evidence="2 3">
    <name type="scientific">Oceanirhabdus seepicola</name>
    <dbReference type="NCBI Taxonomy" id="2828781"/>
    <lineage>
        <taxon>Bacteria</taxon>
        <taxon>Bacillati</taxon>
        <taxon>Bacillota</taxon>
        <taxon>Clostridia</taxon>
        <taxon>Eubacteriales</taxon>
        <taxon>Clostridiaceae</taxon>
        <taxon>Oceanirhabdus</taxon>
    </lineage>
</organism>
<feature type="transmembrane region" description="Helical" evidence="1">
    <location>
        <begin position="278"/>
        <end position="302"/>
    </location>
</feature>
<keyword evidence="1" id="KW-1133">Transmembrane helix</keyword>
<feature type="transmembrane region" description="Helical" evidence="1">
    <location>
        <begin position="136"/>
        <end position="157"/>
    </location>
</feature>
<keyword evidence="3" id="KW-1185">Reference proteome</keyword>
<gene>
    <name evidence="2" type="ORF">KDK92_15190</name>
</gene>
<evidence type="ECO:0000256" key="1">
    <source>
        <dbReference type="SAM" id="Phobius"/>
    </source>
</evidence>
<accession>A0A9J6P419</accession>
<dbReference type="RefSeq" id="WP_250860182.1">
    <property type="nucleotide sequence ID" value="NZ_JAGSOJ010000003.1"/>
</dbReference>
<keyword evidence="1" id="KW-0472">Membrane</keyword>
<feature type="transmembrane region" description="Helical" evidence="1">
    <location>
        <begin position="59"/>
        <end position="82"/>
    </location>
</feature>
<feature type="transmembrane region" description="Helical" evidence="1">
    <location>
        <begin position="217"/>
        <end position="236"/>
    </location>
</feature>
<reference evidence="2" key="2">
    <citation type="submission" date="2021-04" db="EMBL/GenBank/DDBJ databases">
        <authorList>
            <person name="Dong X."/>
        </authorList>
    </citation>
    <scope>NUCLEOTIDE SEQUENCE</scope>
    <source>
        <strain evidence="2">ZWT</strain>
    </source>
</reference>
<reference evidence="2" key="1">
    <citation type="journal article" date="2021" name="mSystems">
        <title>Bacteria and Archaea Synergistically Convert Glycine Betaine to Biogenic Methane in the Formosa Cold Seep of the South China Sea.</title>
        <authorList>
            <person name="Li L."/>
            <person name="Zhang W."/>
            <person name="Zhang S."/>
            <person name="Song L."/>
            <person name="Sun Q."/>
            <person name="Zhang H."/>
            <person name="Xiang H."/>
            <person name="Dong X."/>
        </authorList>
    </citation>
    <scope>NUCLEOTIDE SEQUENCE</scope>
    <source>
        <strain evidence="2">ZWT</strain>
    </source>
</reference>
<feature type="transmembrane region" description="Helical" evidence="1">
    <location>
        <begin position="248"/>
        <end position="266"/>
    </location>
</feature>
<keyword evidence="1" id="KW-0812">Transmembrane</keyword>
<feature type="transmembrane region" description="Helical" evidence="1">
    <location>
        <begin position="94"/>
        <end position="116"/>
    </location>
</feature>
<name>A0A9J6P419_9CLOT</name>
<dbReference type="Proteomes" id="UP001056429">
    <property type="component" value="Unassembled WGS sequence"/>
</dbReference>
<evidence type="ECO:0000313" key="2">
    <source>
        <dbReference type="EMBL" id="MCM1991076.1"/>
    </source>
</evidence>
<comment type="caution">
    <text evidence="2">The sequence shown here is derived from an EMBL/GenBank/DDBJ whole genome shotgun (WGS) entry which is preliminary data.</text>
</comment>
<feature type="transmembrane region" description="Helical" evidence="1">
    <location>
        <begin position="314"/>
        <end position="333"/>
    </location>
</feature>
<dbReference type="AlphaFoldDB" id="A0A9J6P419"/>
<sequence length="378" mass="41989">MIIVLILILVTGFIFLKTKNKFLNIVIFLLTITLILILLNPKLCISSAHQGVKLFYNSVFPSLFPFTVITGLILSFNGINVYSRIFGKVLCKPLNLPPTASFPLIVSLICGFPLGAKYTGILSKENHLNYDNATTTLIVASNASPLFVIGIVGAVLLKNIKLGYILFFINIISCYITGYIFSSKKAYSFTSLNNIKTTKVNVGNAIKQSIEGALNTSLLVCAYITFFSVIIEYLNHYILNLFPDFNSLIGKMLFGIIEITNGITMISETDTSLLVKLILISFLISFSGLSIFSQVYSLVYNVNLSFKKYFGAKILQGVISSCLISVFILFISITDFSSLMVSTLHKNELKSLSVIYIISYFTLIISFIFSFFAQKKRS</sequence>
<feature type="transmembrane region" description="Helical" evidence="1">
    <location>
        <begin position="353"/>
        <end position="373"/>
    </location>
</feature>